<gene>
    <name evidence="1" type="ORF">GCM10008942_28790</name>
</gene>
<reference evidence="1 2" key="1">
    <citation type="journal article" date="2019" name="Int. J. Syst. Evol. Microbiol.">
        <title>The Global Catalogue of Microorganisms (GCM) 10K type strain sequencing project: providing services to taxonomists for standard genome sequencing and annotation.</title>
        <authorList>
            <consortium name="The Broad Institute Genomics Platform"/>
            <consortium name="The Broad Institute Genome Sequencing Center for Infectious Disease"/>
            <person name="Wu L."/>
            <person name="Ma J."/>
        </authorList>
    </citation>
    <scope>NUCLEOTIDE SEQUENCE [LARGE SCALE GENOMIC DNA]</scope>
    <source>
        <strain evidence="1 2">JCM 15089</strain>
    </source>
</reference>
<keyword evidence="2" id="KW-1185">Reference proteome</keyword>
<sequence>MVFAGFLTTAEAGPRILFVGNSFTFGANSAVRHYRADTVHDLNGGDIGGVPALFRRMCEEAGLDYDVSLETLAGADLARHWNERRSVIDKPWDVVVLQSHSVLDPKAPGNPTRLVDSAQTIGSALTARNPGVALYLTATWARADLVYDKPSPWHGEPLDRMTTDIRSGYDAARAAMARATVLPVGDAWQLAMTEEVADANPYDGTEFNKVDLWGWDHYHASTYGYYLEALVTFGAITGKDPRQLGAQEKCADDLGISPDQAAALQRVAADALSAEAVTAKVATAGGEAIPLR</sequence>
<evidence type="ECO:0000313" key="1">
    <source>
        <dbReference type="EMBL" id="GAA0578121.1"/>
    </source>
</evidence>
<dbReference type="SUPFAM" id="SSF52266">
    <property type="entry name" value="SGNH hydrolase"/>
    <property type="match status" value="1"/>
</dbReference>
<dbReference type="InterPro" id="IPR036514">
    <property type="entry name" value="SGNH_hydro_sf"/>
</dbReference>
<accession>A0ABN1EZ27</accession>
<dbReference type="EMBL" id="BAAADD010000007">
    <property type="protein sequence ID" value="GAA0578121.1"/>
    <property type="molecule type" value="Genomic_DNA"/>
</dbReference>
<proteinExistence type="predicted"/>
<dbReference type="Proteomes" id="UP001499951">
    <property type="component" value="Unassembled WGS sequence"/>
</dbReference>
<protein>
    <recommendedName>
        <fullName evidence="3">PEP-CTERM sorting domain-containing protein</fullName>
    </recommendedName>
</protein>
<evidence type="ECO:0008006" key="3">
    <source>
        <dbReference type="Google" id="ProtNLM"/>
    </source>
</evidence>
<comment type="caution">
    <text evidence="1">The sequence shown here is derived from an EMBL/GenBank/DDBJ whole genome shotgun (WGS) entry which is preliminary data.</text>
</comment>
<name>A0ABN1EZ27_9PROT</name>
<organism evidence="1 2">
    <name type="scientific">Rhizomicrobium electricum</name>
    <dbReference type="NCBI Taxonomy" id="480070"/>
    <lineage>
        <taxon>Bacteria</taxon>
        <taxon>Pseudomonadati</taxon>
        <taxon>Pseudomonadota</taxon>
        <taxon>Alphaproteobacteria</taxon>
        <taxon>Micropepsales</taxon>
        <taxon>Micropepsaceae</taxon>
        <taxon>Rhizomicrobium</taxon>
    </lineage>
</organism>
<evidence type="ECO:0000313" key="2">
    <source>
        <dbReference type="Proteomes" id="UP001499951"/>
    </source>
</evidence>
<dbReference type="Gene3D" id="3.40.50.1110">
    <property type="entry name" value="SGNH hydrolase"/>
    <property type="match status" value="1"/>
</dbReference>